<evidence type="ECO:0000256" key="1">
    <source>
        <dbReference type="SAM" id="Phobius"/>
    </source>
</evidence>
<protein>
    <submittedName>
        <fullName evidence="2">DUF6090 family protein</fullName>
    </submittedName>
</protein>
<feature type="transmembrane region" description="Helical" evidence="1">
    <location>
        <begin position="21"/>
        <end position="42"/>
    </location>
</feature>
<evidence type="ECO:0000313" key="2">
    <source>
        <dbReference type="EMBL" id="MEE1978511.1"/>
    </source>
</evidence>
<reference evidence="2 3" key="1">
    <citation type="submission" date="2024-01" db="EMBL/GenBank/DDBJ databases">
        <title>Maribacter spp. originated from different algae showed divergent polysaccharides utilization ability.</title>
        <authorList>
            <person name="Wang H."/>
            <person name="Wu Y."/>
        </authorList>
    </citation>
    <scope>NUCLEOTIDE SEQUENCE [LARGE SCALE GENOMIC DNA]</scope>
    <source>
        <strain evidence="2 3">PR1</strain>
    </source>
</reference>
<dbReference type="EMBL" id="JAZDDG010000015">
    <property type="protein sequence ID" value="MEE1978511.1"/>
    <property type="molecule type" value="Genomic_DNA"/>
</dbReference>
<dbReference type="InterPro" id="IPR045749">
    <property type="entry name" value="DUF6090"/>
</dbReference>
<keyword evidence="3" id="KW-1185">Reference proteome</keyword>
<dbReference type="RefSeq" id="WP_272653157.1">
    <property type="nucleotide sequence ID" value="NZ_JAZDDG010000015.1"/>
</dbReference>
<gene>
    <name evidence="2" type="ORF">V1I91_20715</name>
</gene>
<sequence>MIKFFRSIRQKMLTENKFSKYLLYAIGEIVLVVIGILIALQINNWNEARKQNTIVNTYLKGMVLDLNNDIRRFDIIIKNLNEQIKSNTLIFEDKSYQNLPIDSIVLSITSYFNDYKISDQTFQKIKNYGLANQLGSTELNDVINNYYSEDLYRFNLFIDYDEKRSIDDDDFWFVTNDYEINPVLGQSKNINLPFAENEETRKTALIQKLESNLGRNNLRNNISRKSLGINITQNLKNKAKLLKEMINKELNKK</sequence>
<keyword evidence="1" id="KW-1133">Transmembrane helix</keyword>
<comment type="caution">
    <text evidence="2">The sequence shown here is derived from an EMBL/GenBank/DDBJ whole genome shotgun (WGS) entry which is preliminary data.</text>
</comment>
<keyword evidence="1" id="KW-0812">Transmembrane</keyword>
<proteinExistence type="predicted"/>
<organism evidence="2 3">
    <name type="scientific">Maribacter cobaltidurans</name>
    <dbReference type="NCBI Taxonomy" id="1178778"/>
    <lineage>
        <taxon>Bacteria</taxon>
        <taxon>Pseudomonadati</taxon>
        <taxon>Bacteroidota</taxon>
        <taxon>Flavobacteriia</taxon>
        <taxon>Flavobacteriales</taxon>
        <taxon>Flavobacteriaceae</taxon>
        <taxon>Maribacter</taxon>
    </lineage>
</organism>
<accession>A0ABU7J187</accession>
<evidence type="ECO:0000313" key="3">
    <source>
        <dbReference type="Proteomes" id="UP001356308"/>
    </source>
</evidence>
<dbReference type="Proteomes" id="UP001356308">
    <property type="component" value="Unassembled WGS sequence"/>
</dbReference>
<name>A0ABU7J187_9FLAO</name>
<keyword evidence="1" id="KW-0472">Membrane</keyword>
<dbReference type="Pfam" id="PF19578">
    <property type="entry name" value="DUF6090"/>
    <property type="match status" value="1"/>
</dbReference>